<reference evidence="3 4" key="1">
    <citation type="submission" date="2019-08" db="EMBL/GenBank/DDBJ databases">
        <title>Bradymonadales sp. TMQ2.</title>
        <authorList>
            <person name="Liang Q."/>
        </authorList>
    </citation>
    <scope>NUCLEOTIDE SEQUENCE [LARGE SCALE GENOMIC DNA]</scope>
    <source>
        <strain evidence="3 4">TMQ2</strain>
    </source>
</reference>
<dbReference type="Pfam" id="PF20030">
    <property type="entry name" value="bpMoxR"/>
    <property type="match status" value="1"/>
</dbReference>
<dbReference type="InterPro" id="IPR027417">
    <property type="entry name" value="P-loop_NTPase"/>
</dbReference>
<evidence type="ECO:0000259" key="2">
    <source>
        <dbReference type="SMART" id="SM00382"/>
    </source>
</evidence>
<dbReference type="EMBL" id="VOSL01000059">
    <property type="protein sequence ID" value="TXD33798.1"/>
    <property type="molecule type" value="Genomic_DNA"/>
</dbReference>
<evidence type="ECO:0000313" key="4">
    <source>
        <dbReference type="Proteomes" id="UP000321046"/>
    </source>
</evidence>
<gene>
    <name evidence="3" type="ORF">FRC96_15105</name>
</gene>
<dbReference type="AlphaFoldDB" id="A0A5C6X3Y8"/>
<dbReference type="Pfam" id="PF17868">
    <property type="entry name" value="AAA_lid_8"/>
    <property type="match status" value="1"/>
</dbReference>
<dbReference type="InterPro" id="IPR050513">
    <property type="entry name" value="RavA_ATPases"/>
</dbReference>
<dbReference type="RefSeq" id="WP_146975613.1">
    <property type="nucleotide sequence ID" value="NZ_VOSL01000059.1"/>
</dbReference>
<comment type="caution">
    <text evidence="3">The sequence shown here is derived from an EMBL/GenBank/DDBJ whole genome shotgun (WGS) entry which is preliminary data.</text>
</comment>
<dbReference type="Proteomes" id="UP000321046">
    <property type="component" value="Unassembled WGS sequence"/>
</dbReference>
<dbReference type="OrthoDB" id="1814213at2"/>
<dbReference type="SMART" id="SM00382">
    <property type="entry name" value="AAA"/>
    <property type="match status" value="1"/>
</dbReference>
<evidence type="ECO:0000313" key="3">
    <source>
        <dbReference type="EMBL" id="TXD33798.1"/>
    </source>
</evidence>
<protein>
    <submittedName>
        <fullName evidence="3">AAA family ATPase</fullName>
    </submittedName>
</protein>
<keyword evidence="1" id="KW-0175">Coiled coil</keyword>
<dbReference type="SUPFAM" id="SSF52540">
    <property type="entry name" value="P-loop containing nucleoside triphosphate hydrolases"/>
    <property type="match status" value="1"/>
</dbReference>
<feature type="domain" description="AAA+ ATPase" evidence="2">
    <location>
        <begin position="28"/>
        <end position="169"/>
    </location>
</feature>
<dbReference type="CDD" id="cd00009">
    <property type="entry name" value="AAA"/>
    <property type="match status" value="1"/>
</dbReference>
<dbReference type="PANTHER" id="PTHR32204:SF0">
    <property type="entry name" value="ATPASE RAVA"/>
    <property type="match status" value="1"/>
</dbReference>
<proteinExistence type="predicted"/>
<organism evidence="3 4">
    <name type="scientific">Lujinxingia vulgaris</name>
    <dbReference type="NCBI Taxonomy" id="2600176"/>
    <lineage>
        <taxon>Bacteria</taxon>
        <taxon>Deltaproteobacteria</taxon>
        <taxon>Bradymonadales</taxon>
        <taxon>Lujinxingiaceae</taxon>
        <taxon>Lujinxingia</taxon>
    </lineage>
</organism>
<dbReference type="InterPro" id="IPR041538">
    <property type="entry name" value="RavA-like_AAA_lid"/>
</dbReference>
<dbReference type="InterPro" id="IPR003593">
    <property type="entry name" value="AAA+_ATPase"/>
</dbReference>
<dbReference type="Gene3D" id="3.40.50.300">
    <property type="entry name" value="P-loop containing nucleotide triphosphate hydrolases"/>
    <property type="match status" value="1"/>
</dbReference>
<dbReference type="PANTHER" id="PTHR32204">
    <property type="entry name" value="ATPASE RAVA"/>
    <property type="match status" value="1"/>
</dbReference>
<feature type="coiled-coil region" evidence="1">
    <location>
        <begin position="435"/>
        <end position="491"/>
    </location>
</feature>
<name>A0A5C6X3Y8_9DELT</name>
<accession>A0A5C6X3Y8</accession>
<dbReference type="InterPro" id="IPR045427">
    <property type="entry name" value="MoxR"/>
</dbReference>
<sequence>MESLIAALTHGLVERDQVVRLAVLAMLSGEHILLIGPPGTAKSEVARRLVQALRDGDIFERLLTRFSVPEDVFGPLSLKALEEDHFERKVDGYLPSASVAFIDEIFKANSAILNALLTLLNERKFDNGNQRLDAPLLALVGASNELPEDEVLEALYDRFLVRCHVGPVSDEGFATLLNLRAEGVQNVENALKISREDLEAIQAEAARVAIPESLIDFFGAMRRFLVDQNIYVSDRRWMKALKMLRVAAYTNGQDEVTLWECWLLQHCLWSKPEERDVIREWFEERVGAESVEGAGVFERLVVLWELTLTQDRTSKSQQRDAKGRHLFWGQKRKKITKGNQDIHQMDSNGNLLYLAPSGDERTNKQGFTREELLAKYAPRYSGHNRIQTPRGELSIDRYCDDEENQLRATPDPVLEPTAYSQGHIDHRVGETTRVLHQINEHIATLESEMENLEARIEAHLWVDTVFSVKALANLRESFEATKALKERMEDVREGFEQLPVNEPEMEV</sequence>
<evidence type="ECO:0000256" key="1">
    <source>
        <dbReference type="SAM" id="Coils"/>
    </source>
</evidence>